<dbReference type="InterPro" id="IPR030895">
    <property type="entry name" value="T5SS_PEPC_rpt"/>
</dbReference>
<dbReference type="InterPro" id="IPR053783">
    <property type="entry name" value="Dockerin_dom_GC-type"/>
</dbReference>
<sequence length="502" mass="50733">MTPTPPTMRRRLIPGLAVLALAGTAAMGQLSYDWTGLGDGVTFSDPLNWLPNGVPGLLDEAKFDAAGSQTVNFLTSPTNTTASIENDTVLFNLAGQVYTVEELVVGDRLTDIGLLTVNGGSIATTTGLVQIGRKFPATGTLLLTGNAALTSQRDILVGDAGFGTFQLDAGSTVNCLNAFLADKADSTGEAHIQGTWTIASSLVIGNLGTASLTIENGGTVTVGSATKVGDELLSSGSLMIDGPGSTLAVTGSTTIGNFGQGSLTVSNGGLLSTAGFKIADDFASGALIDNASIIDTLGTSVGNRAAGTLTLANGASLQSPLVSVVTLGTLEGSGTITGALANEGYTNPGNGTGILTVTDNFTQTLGTLNIELGGTNLGTDYDQLAIGGTATLGGTLNVSLINGFNPTDGEFVILQGGTIVGTFVVANLPPDFTITYEADRVLLSIGNTCVADFNGDGFVNTQDVLAFLGAFVAGDPSADVNGDGTVNTLDFIMYLGLWNARC</sequence>
<name>A0A3B1DL76_9ZZZZ</name>
<dbReference type="SUPFAM" id="SSF63446">
    <property type="entry name" value="Type I dockerin domain"/>
    <property type="match status" value="1"/>
</dbReference>
<dbReference type="GO" id="GO:0000272">
    <property type="term" value="P:polysaccharide catabolic process"/>
    <property type="evidence" value="ECO:0007669"/>
    <property type="project" value="InterPro"/>
</dbReference>
<dbReference type="PROSITE" id="PS00018">
    <property type="entry name" value="EF_HAND_1"/>
    <property type="match status" value="2"/>
</dbReference>
<dbReference type="NCBIfam" id="NF041540">
    <property type="entry name" value="dockerin_GC"/>
    <property type="match status" value="1"/>
</dbReference>
<proteinExistence type="predicted"/>
<dbReference type="Gene3D" id="1.10.1330.10">
    <property type="entry name" value="Dockerin domain"/>
    <property type="match status" value="1"/>
</dbReference>
<dbReference type="EMBL" id="UOGK01000278">
    <property type="protein sequence ID" value="VAX39671.1"/>
    <property type="molecule type" value="Genomic_DNA"/>
</dbReference>
<gene>
    <name evidence="1" type="ORF">MNBD_PLANCTO03-2170</name>
</gene>
<dbReference type="InterPro" id="IPR036439">
    <property type="entry name" value="Dockerin_dom_sf"/>
</dbReference>
<organism evidence="1">
    <name type="scientific">hydrothermal vent metagenome</name>
    <dbReference type="NCBI Taxonomy" id="652676"/>
    <lineage>
        <taxon>unclassified sequences</taxon>
        <taxon>metagenomes</taxon>
        <taxon>ecological metagenomes</taxon>
    </lineage>
</organism>
<dbReference type="NCBIfam" id="TIGR04393">
    <property type="entry name" value="rpt_T5SS_PEPC"/>
    <property type="match status" value="2"/>
</dbReference>
<evidence type="ECO:0008006" key="2">
    <source>
        <dbReference type="Google" id="ProtNLM"/>
    </source>
</evidence>
<reference evidence="1" key="1">
    <citation type="submission" date="2018-06" db="EMBL/GenBank/DDBJ databases">
        <authorList>
            <person name="Zhirakovskaya E."/>
        </authorList>
    </citation>
    <scope>NUCLEOTIDE SEQUENCE</scope>
</reference>
<dbReference type="AlphaFoldDB" id="A0A3B1DL76"/>
<accession>A0A3B1DL76</accession>
<evidence type="ECO:0000313" key="1">
    <source>
        <dbReference type="EMBL" id="VAX39671.1"/>
    </source>
</evidence>
<dbReference type="InterPro" id="IPR018247">
    <property type="entry name" value="EF_Hand_1_Ca_BS"/>
</dbReference>
<protein>
    <recommendedName>
        <fullName evidence="2">Dockerin domain-containing protein</fullName>
    </recommendedName>
</protein>